<keyword evidence="8 9" id="KW-0472">Membrane</keyword>
<protein>
    <submittedName>
        <fullName evidence="10">EIID sorbose-PTS [Lactobacillus casei BL23]</fullName>
    </submittedName>
</protein>
<keyword evidence="3" id="KW-1003">Cell membrane</keyword>
<feature type="transmembrane region" description="Helical" evidence="9">
    <location>
        <begin position="260"/>
        <end position="280"/>
    </location>
</feature>
<dbReference type="GO" id="GO:0005886">
    <property type="term" value="C:plasma membrane"/>
    <property type="evidence" value="ECO:0007669"/>
    <property type="project" value="UniProtKB-SubCell"/>
</dbReference>
<comment type="subcellular location">
    <subcellularLocation>
        <location evidence="1">Cell membrane</location>
        <topology evidence="1">Multi-pass membrane protein</topology>
    </subcellularLocation>
</comment>
<dbReference type="PANTHER" id="PTHR32502">
    <property type="entry name" value="N-ACETYLGALACTOSAMINE PERMEASE II COMPONENT-RELATED"/>
    <property type="match status" value="1"/>
</dbReference>
<keyword evidence="2" id="KW-0813">Transport</keyword>
<sequence length="281" mass="30535">MMSMSSAEEIVSTLTKRDIFQTFVFENFQQASFNYETIHGLAFCVDMIPTIRRVYKTKEDQAEALKRHLTFFNVTPGVCGPIVGVTMALEEGKAQGENIDAGTIQSFKVGLMGPLAGVGDPVMWGTLRPILAALGASLAVKGSWMGPFLFFFAFNAIRLALKWYGLKLGLNRGLALVKDVSGNLLPKLTEGATVLGLFVMGVLVTKWTTINIPLVVSKTQNGGKEVVTTIQTILDELCPGLPALGLTLLMMYLLRKKVNPIILIFALFGVGILGYGLGWLK</sequence>
<evidence type="ECO:0000313" key="10">
    <source>
        <dbReference type="EMBL" id="VDG26873.1"/>
    </source>
</evidence>
<dbReference type="PROSITE" id="PS51108">
    <property type="entry name" value="PTS_EIID"/>
    <property type="match status" value="1"/>
</dbReference>
<evidence type="ECO:0000313" key="11">
    <source>
        <dbReference type="Proteomes" id="UP000289996"/>
    </source>
</evidence>
<evidence type="ECO:0000256" key="9">
    <source>
        <dbReference type="SAM" id="Phobius"/>
    </source>
</evidence>
<dbReference type="PANTHER" id="PTHR32502:SF5">
    <property type="entry name" value="N-ACETYLGALACTOSAMINE PERMEASE IID COMPONENT-RELATED"/>
    <property type="match status" value="1"/>
</dbReference>
<dbReference type="EMBL" id="UYIG01000001">
    <property type="protein sequence ID" value="VDG26873.1"/>
    <property type="molecule type" value="Genomic_DNA"/>
</dbReference>
<name>A0A660E272_9LACO</name>
<evidence type="ECO:0000256" key="2">
    <source>
        <dbReference type="ARBA" id="ARBA00022448"/>
    </source>
</evidence>
<dbReference type="InterPro" id="IPR050303">
    <property type="entry name" value="GatZ_KbaZ_carbometab"/>
</dbReference>
<keyword evidence="4" id="KW-0762">Sugar transport</keyword>
<evidence type="ECO:0000256" key="5">
    <source>
        <dbReference type="ARBA" id="ARBA00022683"/>
    </source>
</evidence>
<proteinExistence type="predicted"/>
<dbReference type="NCBIfam" id="TIGR00828">
    <property type="entry name" value="EIID-AGA"/>
    <property type="match status" value="1"/>
</dbReference>
<keyword evidence="6 9" id="KW-0812">Transmembrane</keyword>
<gene>
    <name evidence="10" type="ORF">MUDAN_MDHGFNIF_00270</name>
</gene>
<dbReference type="GO" id="GO:0009401">
    <property type="term" value="P:phosphoenolpyruvate-dependent sugar phosphotransferase system"/>
    <property type="evidence" value="ECO:0007669"/>
    <property type="project" value="UniProtKB-KW"/>
</dbReference>
<accession>A0A660E272</accession>
<evidence type="ECO:0000256" key="1">
    <source>
        <dbReference type="ARBA" id="ARBA00004651"/>
    </source>
</evidence>
<dbReference type="InterPro" id="IPR004704">
    <property type="entry name" value="PTS_IID_man"/>
</dbReference>
<keyword evidence="7 9" id="KW-1133">Transmembrane helix</keyword>
<evidence type="ECO:0000256" key="4">
    <source>
        <dbReference type="ARBA" id="ARBA00022597"/>
    </source>
</evidence>
<evidence type="ECO:0000256" key="3">
    <source>
        <dbReference type="ARBA" id="ARBA00022475"/>
    </source>
</evidence>
<feature type="transmembrane region" description="Helical" evidence="9">
    <location>
        <begin position="194"/>
        <end position="216"/>
    </location>
</feature>
<reference evidence="10 11" key="1">
    <citation type="submission" date="2018-11" db="EMBL/GenBank/DDBJ databases">
        <authorList>
            <person name="Wuyts S."/>
        </authorList>
    </citation>
    <scope>NUCLEOTIDE SEQUENCE [LARGE SCALE GENOMIC DNA]</scope>
    <source>
        <strain evidence="10">Lactobacillus mudanjiangensis AMBF249</strain>
    </source>
</reference>
<dbReference type="Proteomes" id="UP000289996">
    <property type="component" value="Unassembled WGS sequence"/>
</dbReference>
<feature type="transmembrane region" description="Helical" evidence="9">
    <location>
        <begin position="237"/>
        <end position="254"/>
    </location>
</feature>
<evidence type="ECO:0000256" key="6">
    <source>
        <dbReference type="ARBA" id="ARBA00022692"/>
    </source>
</evidence>
<dbReference type="AlphaFoldDB" id="A0A660E272"/>
<organism evidence="10 11">
    <name type="scientific">Lactiplantibacillus mudanjiangensis</name>
    <dbReference type="NCBI Taxonomy" id="1296538"/>
    <lineage>
        <taxon>Bacteria</taxon>
        <taxon>Bacillati</taxon>
        <taxon>Bacillota</taxon>
        <taxon>Bacilli</taxon>
        <taxon>Lactobacillales</taxon>
        <taxon>Lactobacillaceae</taxon>
        <taxon>Lactiplantibacillus</taxon>
    </lineage>
</organism>
<evidence type="ECO:0000256" key="7">
    <source>
        <dbReference type="ARBA" id="ARBA00022989"/>
    </source>
</evidence>
<evidence type="ECO:0000256" key="8">
    <source>
        <dbReference type="ARBA" id="ARBA00023136"/>
    </source>
</evidence>
<dbReference type="Pfam" id="PF03613">
    <property type="entry name" value="EIID-AGA"/>
    <property type="match status" value="1"/>
</dbReference>
<keyword evidence="5" id="KW-0598">Phosphotransferase system</keyword>
<keyword evidence="11" id="KW-1185">Reference proteome</keyword>